<evidence type="ECO:0000256" key="1">
    <source>
        <dbReference type="ARBA" id="ARBA00009846"/>
    </source>
</evidence>
<evidence type="ECO:0000313" key="4">
    <source>
        <dbReference type="Proteomes" id="UP000886520"/>
    </source>
</evidence>
<sequence>MAPCCLCFTSKGLVVVKSVTSCEVLLPSSTLQRAFTSIAFPQDSYKPPHKSKRCCISSSFYFRSVCYARSQVMDEGSSEDGFAKKSRAEKVEGGTRLSRLLVSSWNSFLNKLVDARKQVPLKLFSLLLGYYSANALSTLVGQTGDWDVIVVGITVALMEVISFLAYRLPAMLSKFEDFLSMLNFWKIGLSLGFILDKFKLDSGMFNF</sequence>
<reference evidence="3" key="1">
    <citation type="submission" date="2021-01" db="EMBL/GenBank/DDBJ databases">
        <title>Adiantum capillus-veneris genome.</title>
        <authorList>
            <person name="Fang Y."/>
            <person name="Liao Q."/>
        </authorList>
    </citation>
    <scope>NUCLEOTIDE SEQUENCE</scope>
    <source>
        <strain evidence="3">H3</strain>
        <tissue evidence="3">Leaf</tissue>
    </source>
</reference>
<keyword evidence="4" id="KW-1185">Reference proteome</keyword>
<dbReference type="Proteomes" id="UP000886520">
    <property type="component" value="Chromosome 11"/>
</dbReference>
<proteinExistence type="inferred from homology"/>
<keyword evidence="2" id="KW-0812">Transmembrane</keyword>
<dbReference type="PANTHER" id="PTHR33787:SF4">
    <property type="entry name" value="YCF20-LIKE PROTEIN"/>
    <property type="match status" value="1"/>
</dbReference>
<keyword evidence="2" id="KW-0472">Membrane</keyword>
<dbReference type="InterPro" id="IPR007572">
    <property type="entry name" value="Uncharacterised_Ycf20"/>
</dbReference>
<evidence type="ECO:0000313" key="3">
    <source>
        <dbReference type="EMBL" id="KAI5074061.1"/>
    </source>
</evidence>
<feature type="transmembrane region" description="Helical" evidence="2">
    <location>
        <begin position="121"/>
        <end position="140"/>
    </location>
</feature>
<accession>A0A9D4UU17</accession>
<gene>
    <name evidence="3" type="ORF">GOP47_0012074</name>
</gene>
<organism evidence="3 4">
    <name type="scientific">Adiantum capillus-veneris</name>
    <name type="common">Maidenhair fern</name>
    <dbReference type="NCBI Taxonomy" id="13818"/>
    <lineage>
        <taxon>Eukaryota</taxon>
        <taxon>Viridiplantae</taxon>
        <taxon>Streptophyta</taxon>
        <taxon>Embryophyta</taxon>
        <taxon>Tracheophyta</taxon>
        <taxon>Polypodiopsida</taxon>
        <taxon>Polypodiidae</taxon>
        <taxon>Polypodiales</taxon>
        <taxon>Pteridineae</taxon>
        <taxon>Pteridaceae</taxon>
        <taxon>Vittarioideae</taxon>
        <taxon>Adiantum</taxon>
    </lineage>
</organism>
<name>A0A9D4UU17_ADICA</name>
<evidence type="ECO:0000256" key="2">
    <source>
        <dbReference type="SAM" id="Phobius"/>
    </source>
</evidence>
<dbReference type="Pfam" id="PF04483">
    <property type="entry name" value="DUF565"/>
    <property type="match status" value="1"/>
</dbReference>
<comment type="similarity">
    <text evidence="1">Belongs to the ycf20 family.</text>
</comment>
<dbReference type="PANTHER" id="PTHR33787">
    <property type="match status" value="1"/>
</dbReference>
<feature type="transmembrane region" description="Helical" evidence="2">
    <location>
        <begin position="178"/>
        <end position="195"/>
    </location>
</feature>
<evidence type="ECO:0008006" key="5">
    <source>
        <dbReference type="Google" id="ProtNLM"/>
    </source>
</evidence>
<dbReference type="OrthoDB" id="5493at2759"/>
<dbReference type="EMBL" id="JABFUD020000011">
    <property type="protein sequence ID" value="KAI5074061.1"/>
    <property type="molecule type" value="Genomic_DNA"/>
</dbReference>
<protein>
    <recommendedName>
        <fullName evidence="5">Ycf20-like protein</fullName>
    </recommendedName>
</protein>
<comment type="caution">
    <text evidence="3">The sequence shown here is derived from an EMBL/GenBank/DDBJ whole genome shotgun (WGS) entry which is preliminary data.</text>
</comment>
<keyword evidence="2" id="KW-1133">Transmembrane helix</keyword>
<dbReference type="AlphaFoldDB" id="A0A9D4UU17"/>
<feature type="transmembrane region" description="Helical" evidence="2">
    <location>
        <begin position="146"/>
        <end position="166"/>
    </location>
</feature>